<comment type="caution">
    <text evidence="9">The sequence shown here is derived from an EMBL/GenBank/DDBJ whole genome shotgun (WGS) entry which is preliminary data.</text>
</comment>
<keyword evidence="4 7" id="KW-0808">Transferase</keyword>
<evidence type="ECO:0000256" key="3">
    <source>
        <dbReference type="ARBA" id="ARBA00022603"/>
    </source>
</evidence>
<keyword evidence="6 7" id="KW-0862">Zinc</keyword>
<dbReference type="RefSeq" id="WP_398276052.1">
    <property type="nucleotide sequence ID" value="NZ_JBITLV010000001.1"/>
</dbReference>
<proteinExistence type="predicted"/>
<dbReference type="EMBL" id="JBITLV010000001">
    <property type="protein sequence ID" value="MFI7586428.1"/>
    <property type="molecule type" value="Genomic_DNA"/>
</dbReference>
<dbReference type="SUPFAM" id="SSF82282">
    <property type="entry name" value="Homocysteine S-methyltransferase"/>
    <property type="match status" value="1"/>
</dbReference>
<name>A0ABW8AJV1_9ACTN</name>
<feature type="binding site" evidence="7">
    <location>
        <position position="293"/>
    </location>
    <ligand>
        <name>Zn(2+)</name>
        <dbReference type="ChEBI" id="CHEBI:29105"/>
    </ligand>
</feature>
<dbReference type="InterPro" id="IPR017226">
    <property type="entry name" value="BHMT-like"/>
</dbReference>
<comment type="pathway">
    <text evidence="2">Amino-acid biosynthesis; L-methionine biosynthesis via de novo pathway; L-methionine from L-homocysteine (BhmT route): step 1/1.</text>
</comment>
<dbReference type="InterPro" id="IPR003726">
    <property type="entry name" value="HCY_dom"/>
</dbReference>
<reference evidence="9 10" key="1">
    <citation type="submission" date="2024-10" db="EMBL/GenBank/DDBJ databases">
        <title>The Natural Products Discovery Center: Release of the First 8490 Sequenced Strains for Exploring Actinobacteria Biosynthetic Diversity.</title>
        <authorList>
            <person name="Kalkreuter E."/>
            <person name="Kautsar S.A."/>
            <person name="Yang D."/>
            <person name="Bader C.D."/>
            <person name="Teijaro C.N."/>
            <person name="Fluegel L."/>
            <person name="Davis C.M."/>
            <person name="Simpson J.R."/>
            <person name="Lauterbach L."/>
            <person name="Steele A.D."/>
            <person name="Gui C."/>
            <person name="Meng S."/>
            <person name="Li G."/>
            <person name="Viehrig K."/>
            <person name="Ye F."/>
            <person name="Su P."/>
            <person name="Kiefer A.F."/>
            <person name="Nichols A."/>
            <person name="Cepeda A.J."/>
            <person name="Yan W."/>
            <person name="Fan B."/>
            <person name="Jiang Y."/>
            <person name="Adhikari A."/>
            <person name="Zheng C.-J."/>
            <person name="Schuster L."/>
            <person name="Cowan T.M."/>
            <person name="Smanski M.J."/>
            <person name="Chevrette M.G."/>
            <person name="De Carvalho L.P.S."/>
            <person name="Shen B."/>
        </authorList>
    </citation>
    <scope>NUCLEOTIDE SEQUENCE [LARGE SCALE GENOMIC DNA]</scope>
    <source>
        <strain evidence="9 10">NPDC049639</strain>
    </source>
</reference>
<dbReference type="Pfam" id="PF02574">
    <property type="entry name" value="S-methyl_trans"/>
    <property type="match status" value="1"/>
</dbReference>
<accession>A0ABW8AJV1</accession>
<organism evidence="9 10">
    <name type="scientific">Spongisporangium articulatum</name>
    <dbReference type="NCBI Taxonomy" id="3362603"/>
    <lineage>
        <taxon>Bacteria</taxon>
        <taxon>Bacillati</taxon>
        <taxon>Actinomycetota</taxon>
        <taxon>Actinomycetes</taxon>
        <taxon>Kineosporiales</taxon>
        <taxon>Kineosporiaceae</taxon>
        <taxon>Spongisporangium</taxon>
    </lineage>
</organism>
<feature type="binding site" evidence="7">
    <location>
        <position position="212"/>
    </location>
    <ligand>
        <name>Zn(2+)</name>
        <dbReference type="ChEBI" id="CHEBI:29105"/>
    </ligand>
</feature>
<gene>
    <name evidence="9" type="ORF">ACIB24_05080</name>
</gene>
<evidence type="ECO:0000313" key="9">
    <source>
        <dbReference type="EMBL" id="MFI7586428.1"/>
    </source>
</evidence>
<keyword evidence="5 7" id="KW-0479">Metal-binding</keyword>
<protein>
    <submittedName>
        <fullName evidence="9">Homocysteine S-methyltransferase family protein</fullName>
    </submittedName>
</protein>
<dbReference type="PIRSF" id="PIRSF037505">
    <property type="entry name" value="Betaine_HMT"/>
    <property type="match status" value="1"/>
</dbReference>
<evidence type="ECO:0000256" key="4">
    <source>
        <dbReference type="ARBA" id="ARBA00022679"/>
    </source>
</evidence>
<dbReference type="InterPro" id="IPR051524">
    <property type="entry name" value="BHMT"/>
</dbReference>
<sequence>MSRPSSRTFLERLADGVVVGAEGYVFELERRGYIKAGPYVPEVILDDPDALRQLHREFLRAGADVMVALTYYAHREKLKDVGREGQLEELNRAAVRIANEIAAEGGALVAGNICNTWSFDPADPITSGEVVRAQYREQLGWAVEEGIDFVIAETNDFVGEALIGLEVCTELDLPAMVTFASVQPEKTYDGYDYVDAVKRLADAGAAVVGLNCSRGPETMLPVLEKIRAAVDVPIAAQPVPYRTSAAVPAFESLESPAGRAFPIALEPFAHTRFEMADFARRAADLGVSYVGICCGGAPHYVRAMAEALGRETPASKYSPALDLHPVLGDAGTEAQAGAHEVMGTWSAGA</sequence>
<evidence type="ECO:0000256" key="2">
    <source>
        <dbReference type="ARBA" id="ARBA00005137"/>
    </source>
</evidence>
<keyword evidence="10" id="KW-1185">Reference proteome</keyword>
<evidence type="ECO:0000313" key="10">
    <source>
        <dbReference type="Proteomes" id="UP001612915"/>
    </source>
</evidence>
<comment type="cofactor">
    <cofactor evidence="1 7">
        <name>Zn(2+)</name>
        <dbReference type="ChEBI" id="CHEBI:29105"/>
    </cofactor>
</comment>
<evidence type="ECO:0000256" key="5">
    <source>
        <dbReference type="ARBA" id="ARBA00022723"/>
    </source>
</evidence>
<dbReference type="InterPro" id="IPR036589">
    <property type="entry name" value="HCY_dom_sf"/>
</dbReference>
<evidence type="ECO:0000256" key="1">
    <source>
        <dbReference type="ARBA" id="ARBA00001947"/>
    </source>
</evidence>
<dbReference type="PANTHER" id="PTHR46120:SF1">
    <property type="entry name" value="HCY-BINDING DOMAIN-CONTAINING PROTEIN"/>
    <property type="match status" value="1"/>
</dbReference>
<keyword evidence="3 7" id="KW-0489">Methyltransferase</keyword>
<feature type="domain" description="Hcy-binding" evidence="8">
    <location>
        <begin position="6"/>
        <end position="308"/>
    </location>
</feature>
<feature type="binding site" evidence="7">
    <location>
        <position position="294"/>
    </location>
    <ligand>
        <name>Zn(2+)</name>
        <dbReference type="ChEBI" id="CHEBI:29105"/>
    </ligand>
</feature>
<dbReference type="PROSITE" id="PS50970">
    <property type="entry name" value="HCY"/>
    <property type="match status" value="1"/>
</dbReference>
<evidence type="ECO:0000256" key="7">
    <source>
        <dbReference type="PROSITE-ProRule" id="PRU00333"/>
    </source>
</evidence>
<evidence type="ECO:0000256" key="6">
    <source>
        <dbReference type="ARBA" id="ARBA00022833"/>
    </source>
</evidence>
<dbReference type="PANTHER" id="PTHR46120">
    <property type="entry name" value="BETAINE--HOMOCYSTEINE S-METHYLTRANSFERASE 1"/>
    <property type="match status" value="1"/>
</dbReference>
<dbReference type="Gene3D" id="3.20.20.330">
    <property type="entry name" value="Homocysteine-binding-like domain"/>
    <property type="match status" value="1"/>
</dbReference>
<dbReference type="Proteomes" id="UP001612915">
    <property type="component" value="Unassembled WGS sequence"/>
</dbReference>
<evidence type="ECO:0000259" key="8">
    <source>
        <dbReference type="PROSITE" id="PS50970"/>
    </source>
</evidence>